<evidence type="ECO:0000313" key="5">
    <source>
        <dbReference type="Proteomes" id="UP000193778"/>
    </source>
</evidence>
<protein>
    <submittedName>
        <fullName evidence="4">Adenylate cyclase 2</fullName>
        <ecNumber evidence="4">4.6.1.1</ecNumber>
    </submittedName>
</protein>
<feature type="domain" description="Guanylate cyclase" evidence="3">
    <location>
        <begin position="22"/>
        <end position="153"/>
    </location>
</feature>
<dbReference type="SMART" id="SM00044">
    <property type="entry name" value="CYCc"/>
    <property type="match status" value="1"/>
</dbReference>
<sequence length="1061" mass="116686">MADGTEKPAQQTADLGQRRQVSVLFADMVGFTGIVAGLEEEKALGFVRMVYDTLVRAAEGHGGTVRDFAGDSIMALFGIPDALEDPALRACRAAQSIHAAFLAAAGEFDARFGVRPQMRVGISSGTVLMAAVQGEGGPTTAVGSTVNLAARLENLAPSGGTLLCNTTRGLVEWVTELSFFGEHQIKGLSTPQKLWQLHSIHEDAARFDASVAQGLSSYVGRNQEQRAMSAALERSKAARSVIDLVAEPGLGKTRLVFEFLQQLQAEETAILTGYCFADGQQIPFLPFLEIIRNSFQIHDTDNPLRVQKKLEVGLEKSGLFTQQNLGLMMSLLGIKPPAGSLEGLDGVLIGLRIRELLREMLKAKCARDQVVMLIEDSHWIDSASEDLLGILIADTDLSNLLIIQTRRPEYAPPWLDQSGVTTVALKPLDASDFASLAQNRLDVTDLPDGLAQQLTERAGGNPLFGEEILSFLLDQGSLRVEDGKAHIDADIGDSGLPVTMRSLLAARIDRLSPEDRELLQAAAVIGRRFDPGLLSQLVENADETGTTLQRLQAQDVLFREANSSDYIFKHVLLRDSVYQSMVMSRRSELHLAIAEALVQRNANRLQEAAEMLAFHYGQTDRRDQAFRYSAMAGDKSLGVYSLDEANRYFVTALEMYQADPDCATNEQFAEFLASFALCSNISLRVKTVIDLAGTVRPILQQVGDNRHHALFLHHYVSCLVCNGKYHEAHWVQQELTDMAKRLRDPASRAYAMVNELSVSIYHSPIDNARFEARKKEIEAALEQIDDAYIQNFFLATVGWNELTRGRVARAHATSDQMIALGKSKNDPRALGYGKAMKALIAMVSDDHELALKMAEEARKESQVEFELAIAEAARVGAMVPLEKPGAMEVVQEHIKDCEEKGWTLFTFGPATMLGVAYALKGQVAEGLRQIEDAIQKRTDEGTMVSADWARLFLCEMYLAILTGEGGGSFKVLVVNFWSILMVMLFGEKRLKAMIEQVRANPQFDEKGHYIARCDMIIGLLYKAKKKKALAKDHLTKARVIVETAGQSPMLKRIDAALADLA</sequence>
<dbReference type="PANTHER" id="PTHR16305:SF28">
    <property type="entry name" value="GUANYLATE CYCLASE DOMAIN-CONTAINING PROTEIN"/>
    <property type="match status" value="1"/>
</dbReference>
<dbReference type="SUPFAM" id="SSF55073">
    <property type="entry name" value="Nucleotide cyclase"/>
    <property type="match status" value="1"/>
</dbReference>
<accession>A0A1X7A0M7</accession>
<proteinExistence type="predicted"/>
<keyword evidence="4" id="KW-0456">Lyase</keyword>
<dbReference type="Gene3D" id="3.30.70.1230">
    <property type="entry name" value="Nucleotide cyclase"/>
    <property type="match status" value="1"/>
</dbReference>
<reference evidence="5" key="1">
    <citation type="submission" date="2017-03" db="EMBL/GenBank/DDBJ databases">
        <authorList>
            <person name="Rodrigo-Torres L."/>
            <person name="Arahal R.D."/>
            <person name="Lucena T."/>
        </authorList>
    </citation>
    <scope>NUCLEOTIDE SEQUENCE [LARGE SCALE GENOMIC DNA]</scope>
    <source>
        <strain evidence="5">CECT 8411</strain>
    </source>
</reference>
<evidence type="ECO:0000256" key="1">
    <source>
        <dbReference type="ARBA" id="ARBA00022741"/>
    </source>
</evidence>
<keyword evidence="2" id="KW-0067">ATP-binding</keyword>
<dbReference type="Proteomes" id="UP000193778">
    <property type="component" value="Unassembled WGS sequence"/>
</dbReference>
<dbReference type="CDD" id="cd07302">
    <property type="entry name" value="CHD"/>
    <property type="match status" value="1"/>
</dbReference>
<dbReference type="EC" id="4.6.1.1" evidence="4"/>
<dbReference type="GO" id="GO:0005737">
    <property type="term" value="C:cytoplasm"/>
    <property type="evidence" value="ECO:0007669"/>
    <property type="project" value="TreeGrafter"/>
</dbReference>
<organism evidence="4 5">
    <name type="scientific">Ruegeria meonggei</name>
    <dbReference type="NCBI Taxonomy" id="1446476"/>
    <lineage>
        <taxon>Bacteria</taxon>
        <taxon>Pseudomonadati</taxon>
        <taxon>Pseudomonadota</taxon>
        <taxon>Alphaproteobacteria</taxon>
        <taxon>Rhodobacterales</taxon>
        <taxon>Roseobacteraceae</taxon>
        <taxon>Ruegeria</taxon>
    </lineage>
</organism>
<dbReference type="EMBL" id="FWFP01000010">
    <property type="protein sequence ID" value="SLN67261.1"/>
    <property type="molecule type" value="Genomic_DNA"/>
</dbReference>
<gene>
    <name evidence="4" type="primary">cyaB_2</name>
    <name evidence="4" type="ORF">RUM8411_03388</name>
</gene>
<keyword evidence="1" id="KW-0547">Nucleotide-binding</keyword>
<dbReference type="InterPro" id="IPR029787">
    <property type="entry name" value="Nucleotide_cyclase"/>
</dbReference>
<dbReference type="GO" id="GO:0035556">
    <property type="term" value="P:intracellular signal transduction"/>
    <property type="evidence" value="ECO:0007669"/>
    <property type="project" value="InterPro"/>
</dbReference>
<dbReference type="PROSITE" id="PS50125">
    <property type="entry name" value="GUANYLATE_CYCLASE_2"/>
    <property type="match status" value="1"/>
</dbReference>
<evidence type="ECO:0000256" key="2">
    <source>
        <dbReference type="ARBA" id="ARBA00022840"/>
    </source>
</evidence>
<evidence type="ECO:0000259" key="3">
    <source>
        <dbReference type="PROSITE" id="PS50125"/>
    </source>
</evidence>
<dbReference type="Pfam" id="PF13191">
    <property type="entry name" value="AAA_16"/>
    <property type="match status" value="1"/>
</dbReference>
<dbReference type="PANTHER" id="PTHR16305">
    <property type="entry name" value="TESTICULAR SOLUBLE ADENYLYL CYCLASE"/>
    <property type="match status" value="1"/>
</dbReference>
<dbReference type="GO" id="GO:0009190">
    <property type="term" value="P:cyclic nucleotide biosynthetic process"/>
    <property type="evidence" value="ECO:0007669"/>
    <property type="project" value="InterPro"/>
</dbReference>
<keyword evidence="5" id="KW-1185">Reference proteome</keyword>
<dbReference type="InterPro" id="IPR041664">
    <property type="entry name" value="AAA_16"/>
</dbReference>
<name>A0A1X7A0M7_9RHOB</name>
<evidence type="ECO:0000313" key="4">
    <source>
        <dbReference type="EMBL" id="SLN67261.1"/>
    </source>
</evidence>
<dbReference type="SUPFAM" id="SSF52540">
    <property type="entry name" value="P-loop containing nucleoside triphosphate hydrolases"/>
    <property type="match status" value="1"/>
</dbReference>
<dbReference type="Pfam" id="PF00211">
    <property type="entry name" value="Guanylate_cyc"/>
    <property type="match status" value="1"/>
</dbReference>
<dbReference type="InterPro" id="IPR027417">
    <property type="entry name" value="P-loop_NTPase"/>
</dbReference>
<dbReference type="AlphaFoldDB" id="A0A1X7A0M7"/>
<dbReference type="GO" id="GO:0005524">
    <property type="term" value="F:ATP binding"/>
    <property type="evidence" value="ECO:0007669"/>
    <property type="project" value="UniProtKB-KW"/>
</dbReference>
<dbReference type="InterPro" id="IPR001054">
    <property type="entry name" value="A/G_cyclase"/>
</dbReference>
<dbReference type="GO" id="GO:0004016">
    <property type="term" value="F:adenylate cyclase activity"/>
    <property type="evidence" value="ECO:0007669"/>
    <property type="project" value="UniProtKB-EC"/>
</dbReference>